<keyword evidence="3" id="KW-1185">Reference proteome</keyword>
<dbReference type="AlphaFoldDB" id="A0A7R8H3M9"/>
<dbReference type="EMBL" id="HG994593">
    <property type="protein sequence ID" value="CAF2844940.1"/>
    <property type="molecule type" value="Genomic_DNA"/>
</dbReference>
<feature type="compositionally biased region" description="Basic and acidic residues" evidence="1">
    <location>
        <begin position="8"/>
        <end position="30"/>
    </location>
</feature>
<evidence type="ECO:0000313" key="2">
    <source>
        <dbReference type="EMBL" id="CAF2844940.1"/>
    </source>
</evidence>
<evidence type="ECO:0000313" key="3">
    <source>
        <dbReference type="Proteomes" id="UP000675881"/>
    </source>
</evidence>
<organism evidence="2 3">
    <name type="scientific">Lepeophtheirus salmonis</name>
    <name type="common">Salmon louse</name>
    <name type="synonym">Caligus salmonis</name>
    <dbReference type="NCBI Taxonomy" id="72036"/>
    <lineage>
        <taxon>Eukaryota</taxon>
        <taxon>Metazoa</taxon>
        <taxon>Ecdysozoa</taxon>
        <taxon>Arthropoda</taxon>
        <taxon>Crustacea</taxon>
        <taxon>Multicrustacea</taxon>
        <taxon>Hexanauplia</taxon>
        <taxon>Copepoda</taxon>
        <taxon>Siphonostomatoida</taxon>
        <taxon>Caligidae</taxon>
        <taxon>Lepeophtheirus</taxon>
    </lineage>
</organism>
<dbReference type="Proteomes" id="UP000675881">
    <property type="component" value="Chromosome 14"/>
</dbReference>
<reference evidence="2" key="1">
    <citation type="submission" date="2021-02" db="EMBL/GenBank/DDBJ databases">
        <authorList>
            <person name="Bekaert M."/>
        </authorList>
    </citation>
    <scope>NUCLEOTIDE SEQUENCE</scope>
    <source>
        <strain evidence="2">IoA-00</strain>
    </source>
</reference>
<protein>
    <submittedName>
        <fullName evidence="2">(salmon louse) hypothetical protein</fullName>
    </submittedName>
</protein>
<name>A0A7R8H3M9_LEPSM</name>
<sequence>MVENESDSCWRESNYKEEHNQEIPSLEDKNNAATTSGTDYGEGNINIGEELATTKEDESKERYKNGEKLLIPVTKTGVEQKYHITSALPSTISMVLNTLEHFFLGVTEAKINTTSDPNLEYLKVNIVKDWPANLEERVHKALLHLQEQY</sequence>
<accession>A0A7R8H3M9</accession>
<evidence type="ECO:0000256" key="1">
    <source>
        <dbReference type="SAM" id="MobiDB-lite"/>
    </source>
</evidence>
<proteinExistence type="predicted"/>
<gene>
    <name evidence="2" type="ORF">LSAA_4678</name>
</gene>
<feature type="region of interest" description="Disordered" evidence="1">
    <location>
        <begin position="1"/>
        <end position="60"/>
    </location>
</feature>